<gene>
    <name evidence="2" type="ORF">TT172_LOCUS5750</name>
</gene>
<dbReference type="InterPro" id="IPR036259">
    <property type="entry name" value="MFS_trans_sf"/>
</dbReference>
<sequence>MSILACRADSIVAVVMLFNILTSVGLLAIPWLLRAEAAALATASNRIFTFLAVEITPVNITSIQWRTYIYFRVFNFAFIPLITSPTRSHEIAPSGRSTV</sequence>
<feature type="transmembrane region" description="Helical" evidence="1">
    <location>
        <begin position="12"/>
        <end position="33"/>
    </location>
</feature>
<name>A0A3S4AUK9_9PEZI</name>
<keyword evidence="1" id="KW-0812">Transmembrane</keyword>
<reference evidence="2 3" key="1">
    <citation type="submission" date="2018-04" db="EMBL/GenBank/DDBJ databases">
        <authorList>
            <person name="Huttner S."/>
            <person name="Dainat J."/>
        </authorList>
    </citation>
    <scope>NUCLEOTIDE SEQUENCE [LARGE SCALE GENOMIC DNA]</scope>
</reference>
<keyword evidence="1" id="KW-1133">Transmembrane helix</keyword>
<keyword evidence="1" id="KW-0472">Membrane</keyword>
<evidence type="ECO:0000256" key="1">
    <source>
        <dbReference type="SAM" id="Phobius"/>
    </source>
</evidence>
<organism evidence="2 3">
    <name type="scientific">Thermothielavioides terrestris</name>
    <dbReference type="NCBI Taxonomy" id="2587410"/>
    <lineage>
        <taxon>Eukaryota</taxon>
        <taxon>Fungi</taxon>
        <taxon>Dikarya</taxon>
        <taxon>Ascomycota</taxon>
        <taxon>Pezizomycotina</taxon>
        <taxon>Sordariomycetes</taxon>
        <taxon>Sordariomycetidae</taxon>
        <taxon>Sordariales</taxon>
        <taxon>Chaetomiaceae</taxon>
        <taxon>Thermothielavioides</taxon>
    </lineage>
</organism>
<dbReference type="EMBL" id="OUUZ01000010">
    <property type="protein sequence ID" value="SPQ23331.1"/>
    <property type="molecule type" value="Genomic_DNA"/>
</dbReference>
<evidence type="ECO:0000313" key="2">
    <source>
        <dbReference type="EMBL" id="SPQ23331.1"/>
    </source>
</evidence>
<dbReference type="AlphaFoldDB" id="A0A3S4AUK9"/>
<evidence type="ECO:0000313" key="3">
    <source>
        <dbReference type="Proteomes" id="UP000289323"/>
    </source>
</evidence>
<protein>
    <submittedName>
        <fullName evidence="2">C4a6f69a-8fcb-43d4-bf14-4a41024e0945</fullName>
    </submittedName>
</protein>
<dbReference type="Gene3D" id="1.20.1250.20">
    <property type="entry name" value="MFS general substrate transporter like domains"/>
    <property type="match status" value="1"/>
</dbReference>
<proteinExistence type="predicted"/>
<accession>A0A3S4AUK9</accession>
<dbReference type="Proteomes" id="UP000289323">
    <property type="component" value="Unassembled WGS sequence"/>
</dbReference>